<dbReference type="PROSITE" id="PS01273">
    <property type="entry name" value="COA_TRANSF_1"/>
    <property type="match status" value="1"/>
</dbReference>
<dbReference type="PANTHER" id="PTHR13707:SF60">
    <property type="entry name" value="ACETATE COA-TRANSFERASE SUBUNIT ALPHA"/>
    <property type="match status" value="1"/>
</dbReference>
<dbReference type="PATRIC" id="fig|401562.4.peg.3652"/>
<dbReference type="InterPro" id="IPR004163">
    <property type="entry name" value="CoA_transf_BS"/>
</dbReference>
<keyword evidence="2 3" id="KW-0808">Transferase</keyword>
<dbReference type="NCBIfam" id="TIGR02429">
    <property type="entry name" value="pcaI_scoA_fam"/>
    <property type="match status" value="1"/>
</dbReference>
<sequence>MDKSLSSLSEAVSGIEDGATVMIGGFGGSGAPIELIHALIDRFLATGSPKNLTVVNNNAGNGHVGLAALIEQGMVAKLICSFPRSADPRVFTEKYLAGEIELELVPQGTLAERIRAGGAGIPAFYTPTSYGTDLAKGKPVEEFDGRPYVREHWLKADVALIKAHKGDRLGNLTFNKAARNFNPLMAMAASVTIVQVSEIVEPGAIDPESVVTPGIFVQGLVEVANPAQEEELNRANAVYPEKVA</sequence>
<dbReference type="InterPro" id="IPR037171">
    <property type="entry name" value="NagB/RpiA_transferase-like"/>
</dbReference>
<evidence type="ECO:0000256" key="2">
    <source>
        <dbReference type="ARBA" id="ARBA00022679"/>
    </source>
</evidence>
<keyword evidence="4" id="KW-1185">Reference proteome</keyword>
<evidence type="ECO:0000313" key="3">
    <source>
        <dbReference type="EMBL" id="KTR03440.1"/>
    </source>
</evidence>
<comment type="similarity">
    <text evidence="1">Belongs to the 3-oxoacid CoA-transferase subunit A family.</text>
</comment>
<protein>
    <submittedName>
        <fullName evidence="3">3-oxoadipate CoA-transferase</fullName>
    </submittedName>
</protein>
<name>A0A175RI52_9HYPH</name>
<evidence type="ECO:0000256" key="1">
    <source>
        <dbReference type="ARBA" id="ARBA00005612"/>
    </source>
</evidence>
<dbReference type="PANTHER" id="PTHR13707">
    <property type="entry name" value="KETOACID-COENZYME A TRANSFERASE"/>
    <property type="match status" value="1"/>
</dbReference>
<reference evidence="3 4" key="1">
    <citation type="journal article" date="2016" name="Front. Microbiol.">
        <title>Genomic Resource of Rice Seed Associated Bacteria.</title>
        <authorList>
            <person name="Midha S."/>
            <person name="Bansal K."/>
            <person name="Sharma S."/>
            <person name="Kumar N."/>
            <person name="Patil P.P."/>
            <person name="Chaudhry V."/>
            <person name="Patil P.B."/>
        </authorList>
    </citation>
    <scope>NUCLEOTIDE SEQUENCE [LARGE SCALE GENOMIC DNA]</scope>
    <source>
        <strain evidence="3 4">NS365</strain>
    </source>
</reference>
<dbReference type="GO" id="GO:0008410">
    <property type="term" value="F:CoA-transferase activity"/>
    <property type="evidence" value="ECO:0007669"/>
    <property type="project" value="InterPro"/>
</dbReference>
<dbReference type="Proteomes" id="UP000078529">
    <property type="component" value="Unassembled WGS sequence"/>
</dbReference>
<comment type="caution">
    <text evidence="3">The sequence shown here is derived from an EMBL/GenBank/DDBJ whole genome shotgun (WGS) entry which is preliminary data.</text>
</comment>
<organism evidence="3 4">
    <name type="scientific">Aureimonas ureilytica</name>
    <dbReference type="NCBI Taxonomy" id="401562"/>
    <lineage>
        <taxon>Bacteria</taxon>
        <taxon>Pseudomonadati</taxon>
        <taxon>Pseudomonadota</taxon>
        <taxon>Alphaproteobacteria</taxon>
        <taxon>Hyphomicrobiales</taxon>
        <taxon>Aurantimonadaceae</taxon>
        <taxon>Aureimonas</taxon>
    </lineage>
</organism>
<dbReference type="RefSeq" id="WP_058601778.1">
    <property type="nucleotide sequence ID" value="NZ_LDQA01000053.1"/>
</dbReference>
<proteinExistence type="inferred from homology"/>
<dbReference type="SUPFAM" id="SSF100950">
    <property type="entry name" value="NagB/RpiA/CoA transferase-like"/>
    <property type="match status" value="1"/>
</dbReference>
<dbReference type="InterPro" id="IPR012792">
    <property type="entry name" value="3-oxoacid_CoA-transf_A"/>
</dbReference>
<dbReference type="SMART" id="SM00882">
    <property type="entry name" value="CoA_trans"/>
    <property type="match status" value="1"/>
</dbReference>
<accession>A0A175RI52</accession>
<dbReference type="EMBL" id="LDQA01000053">
    <property type="protein sequence ID" value="KTR03440.1"/>
    <property type="molecule type" value="Genomic_DNA"/>
</dbReference>
<gene>
    <name evidence="3" type="ORF">NS365_18570</name>
</gene>
<dbReference type="AlphaFoldDB" id="A0A175RI52"/>
<dbReference type="Gene3D" id="3.40.1080.10">
    <property type="entry name" value="Glutaconate Coenzyme A-transferase"/>
    <property type="match status" value="1"/>
</dbReference>
<dbReference type="InterPro" id="IPR004165">
    <property type="entry name" value="CoA_trans_fam_I"/>
</dbReference>
<evidence type="ECO:0000313" key="4">
    <source>
        <dbReference type="Proteomes" id="UP000078529"/>
    </source>
</evidence>
<dbReference type="Pfam" id="PF01144">
    <property type="entry name" value="CoA_trans"/>
    <property type="match status" value="1"/>
</dbReference>